<dbReference type="Proteomes" id="UP000249218">
    <property type="component" value="Unassembled WGS sequence"/>
</dbReference>
<name>A0A2W1BCW1_HELAM</name>
<evidence type="ECO:0000313" key="3">
    <source>
        <dbReference type="EMBL" id="PZC71654.1"/>
    </source>
</evidence>
<evidence type="ECO:0000313" key="4">
    <source>
        <dbReference type="Proteomes" id="UP000249218"/>
    </source>
</evidence>
<sequence>MLLWLVVACAATAHALRVGVGIADVTGPPAEIAFRNTVRLWIRRYEAEGSLEHRPRVGRTRVLTEDNVQRMVDIYQEENAFTPTRVCAEEYDVSTDTIRRALH</sequence>
<dbReference type="Pfam" id="PF13565">
    <property type="entry name" value="HTH_32"/>
    <property type="match status" value="1"/>
</dbReference>
<evidence type="ECO:0008006" key="5">
    <source>
        <dbReference type="Google" id="ProtNLM"/>
    </source>
</evidence>
<dbReference type="InterPro" id="IPR009057">
    <property type="entry name" value="Homeodomain-like_sf"/>
</dbReference>
<gene>
    <name evidence="3" type="primary">HaOG212763</name>
    <name evidence="3" type="ORF">B5X24_HaOG212763</name>
</gene>
<evidence type="ECO:0000256" key="2">
    <source>
        <dbReference type="SAM" id="SignalP"/>
    </source>
</evidence>
<protein>
    <recommendedName>
        <fullName evidence="5">HTH psq-type domain-containing protein</fullName>
    </recommendedName>
</protein>
<keyword evidence="4" id="KW-1185">Reference proteome</keyword>
<proteinExistence type="predicted"/>
<reference evidence="3 4" key="1">
    <citation type="journal article" date="2017" name="BMC Biol.">
        <title>Genomic innovations, transcriptional plasticity and gene loss underlying the evolution and divergence of two highly polyphagous and invasive Helicoverpa pest species.</title>
        <authorList>
            <person name="Pearce S.L."/>
            <person name="Clarke D.F."/>
            <person name="East P.D."/>
            <person name="Elfekih S."/>
            <person name="Gordon K.H."/>
            <person name="Jermiin L.S."/>
            <person name="McGaughran A."/>
            <person name="Oakeshott J.G."/>
            <person name="Papanikolaou A."/>
            <person name="Perera O.P."/>
            <person name="Rane R.V."/>
            <person name="Richards S."/>
            <person name="Tay W.T."/>
            <person name="Walsh T.K."/>
            <person name="Anderson A."/>
            <person name="Anderson C.J."/>
            <person name="Asgari S."/>
            <person name="Board P.G."/>
            <person name="Bretschneider A."/>
            <person name="Campbell P.M."/>
            <person name="Chertemps T."/>
            <person name="Christeller J.T."/>
            <person name="Coppin C.W."/>
            <person name="Downes S.J."/>
            <person name="Duan G."/>
            <person name="Farnsworth C.A."/>
            <person name="Good R.T."/>
            <person name="Han L.B."/>
            <person name="Han Y.C."/>
            <person name="Hatje K."/>
            <person name="Horne I."/>
            <person name="Huang Y.P."/>
            <person name="Hughes D.S."/>
            <person name="Jacquin-Joly E."/>
            <person name="James W."/>
            <person name="Jhangiani S."/>
            <person name="Kollmar M."/>
            <person name="Kuwar S.S."/>
            <person name="Li S."/>
            <person name="Liu N.Y."/>
            <person name="Maibeche M.T."/>
            <person name="Miller J.R."/>
            <person name="Montagne N."/>
            <person name="Perry T."/>
            <person name="Qu J."/>
            <person name="Song S.V."/>
            <person name="Sutton G.G."/>
            <person name="Vogel H."/>
            <person name="Walenz B.P."/>
            <person name="Xu W."/>
            <person name="Zhang H.J."/>
            <person name="Zou Z."/>
            <person name="Batterham P."/>
            <person name="Edwards O.R."/>
            <person name="Feyereisen R."/>
            <person name="Gibbs R.A."/>
            <person name="Heckel D.G."/>
            <person name="McGrath A."/>
            <person name="Robin C."/>
            <person name="Scherer S.E."/>
            <person name="Worley K.C."/>
            <person name="Wu Y.D."/>
        </authorList>
    </citation>
    <scope>NUCLEOTIDE SEQUENCE [LARGE SCALE GENOMIC DNA]</scope>
    <source>
        <strain evidence="3">Harm_GR_Male_#8</strain>
        <tissue evidence="3">Whole organism</tissue>
    </source>
</reference>
<organism evidence="3 4">
    <name type="scientific">Helicoverpa armigera</name>
    <name type="common">Cotton bollworm</name>
    <name type="synonym">Heliothis armigera</name>
    <dbReference type="NCBI Taxonomy" id="29058"/>
    <lineage>
        <taxon>Eukaryota</taxon>
        <taxon>Metazoa</taxon>
        <taxon>Ecdysozoa</taxon>
        <taxon>Arthropoda</taxon>
        <taxon>Hexapoda</taxon>
        <taxon>Insecta</taxon>
        <taxon>Pterygota</taxon>
        <taxon>Neoptera</taxon>
        <taxon>Endopterygota</taxon>
        <taxon>Lepidoptera</taxon>
        <taxon>Glossata</taxon>
        <taxon>Ditrysia</taxon>
        <taxon>Noctuoidea</taxon>
        <taxon>Noctuidae</taxon>
        <taxon>Heliothinae</taxon>
        <taxon>Helicoverpa</taxon>
    </lineage>
</organism>
<feature type="signal peptide" evidence="2">
    <location>
        <begin position="1"/>
        <end position="15"/>
    </location>
</feature>
<dbReference type="AlphaFoldDB" id="A0A2W1BCW1"/>
<feature type="chain" id="PRO_5016017010" description="HTH psq-type domain-containing protein" evidence="2">
    <location>
        <begin position="16"/>
        <end position="103"/>
    </location>
</feature>
<dbReference type="GO" id="GO:0005634">
    <property type="term" value="C:nucleus"/>
    <property type="evidence" value="ECO:0007669"/>
    <property type="project" value="UniProtKB-SubCell"/>
</dbReference>
<keyword evidence="2" id="KW-0732">Signal</keyword>
<feature type="non-terminal residue" evidence="3">
    <location>
        <position position="103"/>
    </location>
</feature>
<comment type="subcellular location">
    <subcellularLocation>
        <location evidence="1">Nucleus</location>
    </subcellularLocation>
</comment>
<dbReference type="EMBL" id="KZ150274">
    <property type="protein sequence ID" value="PZC71654.1"/>
    <property type="molecule type" value="Genomic_DNA"/>
</dbReference>
<dbReference type="SUPFAM" id="SSF46689">
    <property type="entry name" value="Homeodomain-like"/>
    <property type="match status" value="1"/>
</dbReference>
<evidence type="ECO:0000256" key="1">
    <source>
        <dbReference type="ARBA" id="ARBA00004123"/>
    </source>
</evidence>
<accession>A0A2W1BCW1</accession>